<name>A0A1C4ULZ8_9ACTN</name>
<accession>A0A1C4ULZ8</accession>
<reference evidence="1 2" key="1">
    <citation type="submission" date="2016-06" db="EMBL/GenBank/DDBJ databases">
        <authorList>
            <person name="Kjaerup R.B."/>
            <person name="Dalgaard T.S."/>
            <person name="Juul-Madsen H.R."/>
        </authorList>
    </citation>
    <scope>NUCLEOTIDE SEQUENCE [LARGE SCALE GENOMIC DNA]</scope>
    <source>
        <strain evidence="1 2">DSM 43821</strain>
    </source>
</reference>
<dbReference type="Proteomes" id="UP000198228">
    <property type="component" value="Chromosome I"/>
</dbReference>
<organism evidence="1 2">
    <name type="scientific">Micromonospora purpureochromogenes</name>
    <dbReference type="NCBI Taxonomy" id="47872"/>
    <lineage>
        <taxon>Bacteria</taxon>
        <taxon>Bacillati</taxon>
        <taxon>Actinomycetota</taxon>
        <taxon>Actinomycetes</taxon>
        <taxon>Micromonosporales</taxon>
        <taxon>Micromonosporaceae</taxon>
        <taxon>Micromonospora</taxon>
    </lineage>
</organism>
<evidence type="ECO:0008006" key="3">
    <source>
        <dbReference type="Google" id="ProtNLM"/>
    </source>
</evidence>
<proteinExistence type="predicted"/>
<evidence type="ECO:0000313" key="1">
    <source>
        <dbReference type="EMBL" id="SCE72684.1"/>
    </source>
</evidence>
<sequence>MYLLPVVTPQDMLPSLTHPVLCRHPVDLLGRALMRVSSRRLPRNSVSWLIGPSAGRDIVGHDWVERTATDLGGSLSTGPDHGLLTSFAALGGEGFDPADVDPRIADFYERASRWHLDLWSEWSAVAWPFGRIITALLSERLQQACLPMRPLDASYGMTSKVVHIHDAHGEVVGSAWLRNMRKTGHVTYSGFYGVRTLPDNAQPSVRVVFPLPLGSLQVFLKPSAGPDGSFHLHSPIGRFGANGAYLVLERYDETLSARRIPLNEHFHLYVDEDGDVRADHRLKLWNIPAVRLHYRMRRQP</sequence>
<dbReference type="EMBL" id="LT607410">
    <property type="protein sequence ID" value="SCE72684.1"/>
    <property type="molecule type" value="Genomic_DNA"/>
</dbReference>
<evidence type="ECO:0000313" key="2">
    <source>
        <dbReference type="Proteomes" id="UP000198228"/>
    </source>
</evidence>
<dbReference type="AlphaFoldDB" id="A0A1C4ULZ8"/>
<protein>
    <recommendedName>
        <fullName evidence="3">YndJ-like protein</fullName>
    </recommendedName>
</protein>
<gene>
    <name evidence="1" type="ORF">GA0074696_0477</name>
</gene>